<name>A0A5S3YDL5_9GAMM</name>
<dbReference type="Proteomes" id="UP000305874">
    <property type="component" value="Unassembled WGS sequence"/>
</dbReference>
<feature type="non-terminal residue" evidence="1">
    <location>
        <position position="1"/>
    </location>
</feature>
<reference evidence="1 2" key="1">
    <citation type="submission" date="2017-12" db="EMBL/GenBank/DDBJ databases">
        <authorList>
            <person name="Paulsen S."/>
            <person name="Gram L.K."/>
        </authorList>
    </citation>
    <scope>NUCLEOTIDE SEQUENCE [LARGE SCALE GENOMIC DNA]</scope>
    <source>
        <strain evidence="1 2">S2897</strain>
    </source>
</reference>
<protein>
    <submittedName>
        <fullName evidence="1">Sulfatase modifying factor 1</fullName>
    </submittedName>
</protein>
<evidence type="ECO:0000313" key="1">
    <source>
        <dbReference type="EMBL" id="TMP69695.1"/>
    </source>
</evidence>
<accession>A0A5S3YDL5</accession>
<feature type="non-terminal residue" evidence="1">
    <location>
        <position position="142"/>
    </location>
</feature>
<evidence type="ECO:0000313" key="2">
    <source>
        <dbReference type="Proteomes" id="UP000305874"/>
    </source>
</evidence>
<proteinExistence type="predicted"/>
<sequence>EVEHTINCKRTETLAACEQRGQQLGLQKATKRFIDQVFANLTEQRIVEPKRNIAGAQVQVVNSHVVGSAFSGQGNYSVNLSVTMRGDMNNSRLCSLLNLDNRFCSKYGTPLSMGYQASYPTTFSDTQLTFKDISENIGQVEV</sequence>
<dbReference type="AlphaFoldDB" id="A0A5S3YDL5"/>
<organism evidence="1 2">
    <name type="scientific">Pseudoalteromonas ruthenica</name>
    <dbReference type="NCBI Taxonomy" id="151081"/>
    <lineage>
        <taxon>Bacteria</taxon>
        <taxon>Pseudomonadati</taxon>
        <taxon>Pseudomonadota</taxon>
        <taxon>Gammaproteobacteria</taxon>
        <taxon>Alteromonadales</taxon>
        <taxon>Pseudoalteromonadaceae</taxon>
        <taxon>Pseudoalteromonas</taxon>
    </lineage>
</organism>
<reference evidence="2" key="2">
    <citation type="submission" date="2019-06" db="EMBL/GenBank/DDBJ databases">
        <title>Co-occurence of chitin degradation, pigmentation and bioactivity in marine Pseudoalteromonas.</title>
        <authorList>
            <person name="Sonnenschein E.C."/>
            <person name="Bech P.K."/>
        </authorList>
    </citation>
    <scope>NUCLEOTIDE SEQUENCE [LARGE SCALE GENOMIC DNA]</scope>
    <source>
        <strain evidence="2">S2897</strain>
    </source>
</reference>
<dbReference type="EMBL" id="PNCG01000956">
    <property type="protein sequence ID" value="TMP69695.1"/>
    <property type="molecule type" value="Genomic_DNA"/>
</dbReference>
<gene>
    <name evidence="1" type="ORF">CWC05_23310</name>
</gene>
<comment type="caution">
    <text evidence="1">The sequence shown here is derived from an EMBL/GenBank/DDBJ whole genome shotgun (WGS) entry which is preliminary data.</text>
</comment>